<comment type="caution">
    <text evidence="5">The sequence shown here is derived from an EMBL/GenBank/DDBJ whole genome shotgun (WGS) entry which is preliminary data.</text>
</comment>
<accession>V6SSF7</accession>
<keyword evidence="2" id="KW-0812">Transmembrane</keyword>
<gene>
    <name evidence="5" type="ORF">FLJC2902T_20650</name>
</gene>
<dbReference type="eggNOG" id="COG3391">
    <property type="taxonomic scope" value="Bacteria"/>
</dbReference>
<dbReference type="OrthoDB" id="1447704at2"/>
<dbReference type="Pfam" id="PF19081">
    <property type="entry name" value="Ig_7"/>
    <property type="match status" value="1"/>
</dbReference>
<dbReference type="RefSeq" id="WP_023579647.1">
    <property type="nucleotide sequence ID" value="NZ_AVGG01000011.1"/>
</dbReference>
<dbReference type="InterPro" id="IPR044023">
    <property type="entry name" value="Ig_7"/>
</dbReference>
<keyword evidence="2" id="KW-0472">Membrane</keyword>
<dbReference type="Pfam" id="PF18962">
    <property type="entry name" value="Por_Secre_tail"/>
    <property type="match status" value="1"/>
</dbReference>
<dbReference type="EMBL" id="AVGG01000011">
    <property type="protein sequence ID" value="ESU27360.1"/>
    <property type="molecule type" value="Genomic_DNA"/>
</dbReference>
<keyword evidence="2" id="KW-1133">Transmembrane helix</keyword>
<evidence type="ECO:0000259" key="4">
    <source>
        <dbReference type="Pfam" id="PF19081"/>
    </source>
</evidence>
<dbReference type="NCBIfam" id="TIGR04183">
    <property type="entry name" value="Por_Secre_tail"/>
    <property type="match status" value="1"/>
</dbReference>
<dbReference type="PATRIC" id="fig|1341181.4.peg.2027"/>
<protein>
    <recommendedName>
        <fullName evidence="7">Ig-like domain-containing protein</fullName>
    </recommendedName>
</protein>
<organism evidence="5 6">
    <name type="scientific">Flavobacterium limnosediminis JC2902</name>
    <dbReference type="NCBI Taxonomy" id="1341181"/>
    <lineage>
        <taxon>Bacteria</taxon>
        <taxon>Pseudomonadati</taxon>
        <taxon>Bacteroidota</taxon>
        <taxon>Flavobacteriia</taxon>
        <taxon>Flavobacteriales</taxon>
        <taxon>Flavobacteriaceae</taxon>
        <taxon>Flavobacterium</taxon>
    </lineage>
</organism>
<dbReference type="STRING" id="1341181.FLJC2902T_20650"/>
<dbReference type="Proteomes" id="UP000018004">
    <property type="component" value="Unassembled WGS sequence"/>
</dbReference>
<evidence type="ECO:0000313" key="6">
    <source>
        <dbReference type="Proteomes" id="UP000018004"/>
    </source>
</evidence>
<keyword evidence="6" id="KW-1185">Reference proteome</keyword>
<evidence type="ECO:0008006" key="7">
    <source>
        <dbReference type="Google" id="ProtNLM"/>
    </source>
</evidence>
<sequence length="2165" mass="218145">MVNFYNLKRSSFNRASTVLRGWHENRSERRNNPLGLLVMLFFTMLYGLQVSAQTTYYSKASATDFNDVNSWGTATDGTGTAPASVSNADDFIIQNASAMVLTGDASVRKLTLTSGSLTVSSNMLTVSIASANNSTFLVNGGTFNLSGTGTVLLNGNFLMSSGAFNQSGGVFSVDGNNNNTVVGSVASGTHLFSISGGTPSCTAGSITVIDPHVNTYATGSGTNRSVSIGLAASVNYFSGTHTFIFGDGTSTTAGNNDGFSLETYASGYAPVQNVIVNGGNTTGRWLSASINNSTSYGCHIKGNLTINANCDFRQSYTSGLLAVGGNIVNNGTMTVQGSSSTSALVLGTNSAFTVANSQTVSGTGVFVNSLTTPTANFSSLTINNPIVGGVTLPGTANIATQPSNSISVSGTLTLTAGRVSTSGGASVVLGNASPSAGTLSYTAGGFTSGTVFGRWFTATGTGTSFTSGADATTATSRYPFIDSFGQGRSAWIERVTPTAAAGVLGVAYNNVAGTTSGAYTDGATVLDTKANDFWTVSALAGTPTSVASFKIQMVAPGLFGGALMTASTRVIKTDDTFVGTHEAGTTTPGGHRIGLTPTDLVTGSYTLATIIADIPFSSIVSGDWNTASTWNKGTVPTCTDPVTVAAGTTVTSNSAGNVAKNVTISSGGTLVNASGDLTVGCTLNNNFLINNGTLTVSGGTLNINGNLMNNGGSTFNQSSGNIIVDGSDGTTANSVTTGTPLVRVTASAVANLNWTGGTLTIVDPHFGASTSDYALSISQGGAANAASTSHTVKFGNGVSTTAGGHANGFYAYLFPGSYYYSLGNMIVDANTGTNRLVKYTSAFGVLGDLTIASGVFETNSTSTLYVAGNVVNNGTLTNLGTIQMARWTNGAASASTNAQAISGSGVFQNLAASPTANLTSLVVNNSNVSGVTLNVPLSVSGTLTLTQGFVTTSNVNLLTLGTTAAAGVLSGGSATAYVKGPFSRTIASGNANTNYILYPVGKTAYNPVSIAPATTAVSVMKAEAFDTNTGSVDASITSLSAKRWEAPLLSGTVTNVNVRLGDSGISAVNIPVQAPSAAGIYTNAFGSTATYAAGTPNTTTSNAAVASGSYTGYLAYAVSNACSGTPAPGATTASGTTICSGGSVTLGITTVPSGSGVTYQWQSSPDGISYTDIATATNTTYVASPASATYYQCVVTCSTGPVSGTSTPVHITFTNNITGTTPGTRCGAGTVNLAAAASSGTATWYDAATGGNLVGTGPSFTTPSIASNATYYVAAETPVAGNVTIGLGTSLTGATSQPTAFCNRWPNYWSQTIYTAAELTAAGLRAGDITSMAYNISTQGDAPTNANFTVKIGTTAGSSFASTAFLSTASYTTVYGPSTYTHTASGWQVINFSTPFVWDGVSNIVINVTHDGADAVNNSQTYYTTTSDNKVLWVNSYTGSTTAGSTSLNRINVMFGGQVPCSSPRVAVQATVNTAPTFALSTNATAVCNGSSSSAITISSGAADYDTYVWSPATGVTGNAGSGWIFSPTATTTYTLTASQSSGSLCVNTAAVNVTVNPVPSAVTVLPSPVTVCEGVVQALVASGGTIGSSGSSAIGTATTLTGATSQPTAFCNRFEHYWSQMVFTAAELTAAGVQAGNINSVKFNISTLGDGANVSSFKIYMANTAATTLTGFTTTGLVQVYSTATYNHSVGVNTIVFNTPFVWDGTSNVIVDVRQTGLDLTNNAQTYYTATADNKTVYAVTSTTFASSDAFAASNPSATTSVNRLNTTFDWSSSVPTVMTWSPLTDLYTDAAGTVAYTGTNASTVYFKSNTVGAHSYTATSSTASTCTSSAVVGVTVSANRTVALSSAVGTDAQTVCADNAITAITYAVGNASNATVSGLPTGVTGSYAAGILTISGTPTAAGTFNYTVTPVGCGTATASGSIVVNQTAVPTASSQVFCNSATVANLAATGTALQWYAGPTGGSALLSTDALVTGSYYVTQTISGCESPRLSVSVTVNVVGAPAGAATQVISVPVPTDATIEDIVVTGSNIIWYPSAADALAGTNALVAGTQLTSGSVYYATQTVGGCTSASSLAVTVTVTLGVKDFALNNLKLYPNPVTDVLTIENGQAISDVEIYSITGQKVMVKTVNELSTTVDMSGLAGGTYLIKVTSDDAVKTVNVIKK</sequence>
<dbReference type="eggNOG" id="COG5184">
    <property type="taxonomic scope" value="Bacteria"/>
</dbReference>
<feature type="domain" description="Ig-like" evidence="4">
    <location>
        <begin position="1221"/>
        <end position="1276"/>
    </location>
</feature>
<dbReference type="eggNOG" id="COG3291">
    <property type="taxonomic scope" value="Bacteria"/>
</dbReference>
<evidence type="ECO:0000256" key="1">
    <source>
        <dbReference type="ARBA" id="ARBA00022729"/>
    </source>
</evidence>
<reference evidence="5 6" key="1">
    <citation type="submission" date="2013-08" db="EMBL/GenBank/DDBJ databases">
        <title>Flavobacterium limnosediminis JC2902 genome sequencing.</title>
        <authorList>
            <person name="Lee K."/>
            <person name="Yi H."/>
            <person name="Park S."/>
            <person name="Chun J."/>
        </authorList>
    </citation>
    <scope>NUCLEOTIDE SEQUENCE [LARGE SCALE GENOMIC DNA]</scope>
    <source>
        <strain evidence="5 6">JC2902</strain>
    </source>
</reference>
<evidence type="ECO:0000256" key="2">
    <source>
        <dbReference type="SAM" id="Phobius"/>
    </source>
</evidence>
<proteinExistence type="predicted"/>
<name>V6SSF7_9FLAO</name>
<dbReference type="eggNOG" id="COG4625">
    <property type="taxonomic scope" value="Bacteria"/>
</dbReference>
<feature type="domain" description="Secretion system C-terminal sorting" evidence="3">
    <location>
        <begin position="2095"/>
        <end position="2159"/>
    </location>
</feature>
<evidence type="ECO:0000313" key="5">
    <source>
        <dbReference type="EMBL" id="ESU27360.1"/>
    </source>
</evidence>
<dbReference type="InterPro" id="IPR026444">
    <property type="entry name" value="Secre_tail"/>
</dbReference>
<dbReference type="eggNOG" id="COG1572">
    <property type="taxonomic scope" value="Bacteria"/>
</dbReference>
<keyword evidence="1" id="KW-0732">Signal</keyword>
<evidence type="ECO:0000259" key="3">
    <source>
        <dbReference type="Pfam" id="PF18962"/>
    </source>
</evidence>
<feature type="transmembrane region" description="Helical" evidence="2">
    <location>
        <begin position="34"/>
        <end position="52"/>
    </location>
</feature>